<reference evidence="10" key="2">
    <citation type="submission" date="2014-07" db="EMBL/GenBank/DDBJ databases">
        <authorList>
            <person name="Hull J."/>
        </authorList>
    </citation>
    <scope>NUCLEOTIDE SEQUENCE</scope>
</reference>
<dbReference type="PROSITE" id="PS50217">
    <property type="entry name" value="BZIP"/>
    <property type="match status" value="1"/>
</dbReference>
<comment type="similarity">
    <text evidence="2">Belongs to the bZIP family. C/EBP subfamily.</text>
</comment>
<protein>
    <submittedName>
        <fullName evidence="10">CCAAT/enhancer-binding protein gamma</fullName>
    </submittedName>
</protein>
<dbReference type="SUPFAM" id="SSF57959">
    <property type="entry name" value="Leucine zipper domain"/>
    <property type="match status" value="1"/>
</dbReference>
<evidence type="ECO:0000256" key="2">
    <source>
        <dbReference type="ARBA" id="ARBA00006951"/>
    </source>
</evidence>
<dbReference type="PANTHER" id="PTHR23334:SF69">
    <property type="entry name" value="CCAAT_ENHANCER-BINDING PROTEIN GAMMA"/>
    <property type="match status" value="1"/>
</dbReference>
<keyword evidence="3" id="KW-0805">Transcription regulation</keyword>
<dbReference type="EMBL" id="GBHO01006455">
    <property type="protein sequence ID" value="JAG37149.1"/>
    <property type="molecule type" value="Transcribed_RNA"/>
</dbReference>
<keyword evidence="4" id="KW-0238">DNA-binding</keyword>
<evidence type="ECO:0000256" key="1">
    <source>
        <dbReference type="ARBA" id="ARBA00004123"/>
    </source>
</evidence>
<dbReference type="GO" id="GO:0006351">
    <property type="term" value="P:DNA-templated transcription"/>
    <property type="evidence" value="ECO:0007669"/>
    <property type="project" value="InterPro"/>
</dbReference>
<evidence type="ECO:0000256" key="3">
    <source>
        <dbReference type="ARBA" id="ARBA00023015"/>
    </source>
</evidence>
<gene>
    <name evidence="10" type="primary">Cebpg_1</name>
    <name evidence="9" type="synonym">Cebpg_3</name>
    <name evidence="10" type="ORF">CM83_91687</name>
    <name evidence="9" type="ORF">CM83_91691</name>
</gene>
<keyword evidence="5" id="KW-0804">Transcription</keyword>
<dbReference type="CDD" id="cd14713">
    <property type="entry name" value="bZIP_CEBPG"/>
    <property type="match status" value="1"/>
</dbReference>
<evidence type="ECO:0000256" key="7">
    <source>
        <dbReference type="SAM" id="MobiDB-lite"/>
    </source>
</evidence>
<reference evidence="10" key="1">
    <citation type="journal article" date="2014" name="PLoS ONE">
        <title>Transcriptome-Based Identification of ABC Transporters in the Western Tarnished Plant Bug Lygus hesperus.</title>
        <authorList>
            <person name="Hull J.J."/>
            <person name="Chaney K."/>
            <person name="Geib S.M."/>
            <person name="Fabrick J.A."/>
            <person name="Brent C.S."/>
            <person name="Walsh D."/>
            <person name="Lavine L.C."/>
        </authorList>
    </citation>
    <scope>NUCLEOTIDE SEQUENCE</scope>
</reference>
<dbReference type="InterPro" id="IPR046347">
    <property type="entry name" value="bZIP_sf"/>
</dbReference>
<comment type="subcellular location">
    <subcellularLocation>
        <location evidence="1">Nucleus</location>
    </subcellularLocation>
</comment>
<evidence type="ECO:0000313" key="9">
    <source>
        <dbReference type="EMBL" id="JAG37035.1"/>
    </source>
</evidence>
<dbReference type="GO" id="GO:0000978">
    <property type="term" value="F:RNA polymerase II cis-regulatory region sequence-specific DNA binding"/>
    <property type="evidence" value="ECO:0007669"/>
    <property type="project" value="TreeGrafter"/>
</dbReference>
<dbReference type="InterPro" id="IPR004827">
    <property type="entry name" value="bZIP"/>
</dbReference>
<keyword evidence="6" id="KW-0539">Nucleus</keyword>
<dbReference type="GO" id="GO:0000981">
    <property type="term" value="F:DNA-binding transcription factor activity, RNA polymerase II-specific"/>
    <property type="evidence" value="ECO:0007669"/>
    <property type="project" value="TreeGrafter"/>
</dbReference>
<feature type="domain" description="BZIP" evidence="8">
    <location>
        <begin position="63"/>
        <end position="126"/>
    </location>
</feature>
<dbReference type="InterPro" id="IPR031106">
    <property type="entry name" value="C/EBP"/>
</dbReference>
<sequence>LKKNAFNYIFSGSTTACFQEHGKGRSPSPGMHPVKKEPSTSKGRRKVKDQQEAAEDRGRSSDDEEYRKKRDRNNMAVKRSRVKSRMKTQETMERVDQLKRENDQLVEKINLMSKELTFLKELFIAQASSTGIPSNVDLEELFADNEPITDTKPDFFNLK</sequence>
<feature type="region of interest" description="Disordered" evidence="7">
    <location>
        <begin position="18"/>
        <end position="93"/>
    </location>
</feature>
<accession>A0A0A9YY88</accession>
<evidence type="ECO:0000256" key="6">
    <source>
        <dbReference type="ARBA" id="ARBA00023242"/>
    </source>
</evidence>
<dbReference type="EMBL" id="GBHO01006569">
    <property type="protein sequence ID" value="JAG37035.1"/>
    <property type="molecule type" value="Transcribed_RNA"/>
</dbReference>
<dbReference type="PANTHER" id="PTHR23334">
    <property type="entry name" value="CCAAT/ENHANCER BINDING PROTEIN"/>
    <property type="match status" value="1"/>
</dbReference>
<organism evidence="10">
    <name type="scientific">Lygus hesperus</name>
    <name type="common">Western plant bug</name>
    <dbReference type="NCBI Taxonomy" id="30085"/>
    <lineage>
        <taxon>Eukaryota</taxon>
        <taxon>Metazoa</taxon>
        <taxon>Ecdysozoa</taxon>
        <taxon>Arthropoda</taxon>
        <taxon>Hexapoda</taxon>
        <taxon>Insecta</taxon>
        <taxon>Pterygota</taxon>
        <taxon>Neoptera</taxon>
        <taxon>Paraneoptera</taxon>
        <taxon>Hemiptera</taxon>
        <taxon>Heteroptera</taxon>
        <taxon>Panheteroptera</taxon>
        <taxon>Cimicomorpha</taxon>
        <taxon>Miridae</taxon>
        <taxon>Mirini</taxon>
        <taxon>Lygus</taxon>
    </lineage>
</organism>
<dbReference type="Pfam" id="PF07716">
    <property type="entry name" value="bZIP_2"/>
    <property type="match status" value="1"/>
</dbReference>
<evidence type="ECO:0000259" key="8">
    <source>
        <dbReference type="PROSITE" id="PS50217"/>
    </source>
</evidence>
<dbReference type="SMART" id="SM00338">
    <property type="entry name" value="BRLZ"/>
    <property type="match status" value="1"/>
</dbReference>
<feature type="non-terminal residue" evidence="10">
    <location>
        <position position="1"/>
    </location>
</feature>
<dbReference type="AlphaFoldDB" id="A0A0A9YY88"/>
<evidence type="ECO:0000256" key="5">
    <source>
        <dbReference type="ARBA" id="ARBA00023163"/>
    </source>
</evidence>
<dbReference type="Gene3D" id="1.20.5.170">
    <property type="match status" value="1"/>
</dbReference>
<proteinExistence type="inferred from homology"/>
<evidence type="ECO:0000256" key="4">
    <source>
        <dbReference type="ARBA" id="ARBA00023125"/>
    </source>
</evidence>
<name>A0A0A9YY88_LYGHE</name>
<evidence type="ECO:0000313" key="10">
    <source>
        <dbReference type="EMBL" id="JAG37149.1"/>
    </source>
</evidence>
<feature type="compositionally biased region" description="Basic and acidic residues" evidence="7">
    <location>
        <begin position="48"/>
        <end position="68"/>
    </location>
</feature>
<dbReference type="GO" id="GO:0005634">
    <property type="term" value="C:nucleus"/>
    <property type="evidence" value="ECO:0007669"/>
    <property type="project" value="UniProtKB-SubCell"/>
</dbReference>